<sequence length="90" mass="11029">MHFSFYDFTQKSHYFSLLYQNKYIYSFGGILVNSFHYFNNIHFYIFTFDLSLRFCLIYNSFYPFLISNIKKKFFQGENICFGIIFNLLNI</sequence>
<name>C9LLW7_9FIRM</name>
<comment type="caution">
    <text evidence="1">The sequence shown here is derived from an EMBL/GenBank/DDBJ whole genome shotgun (WGS) entry which is preliminary data.</text>
</comment>
<dbReference type="STRING" id="592028.GCWU000321_00498"/>
<protein>
    <submittedName>
        <fullName evidence="1">Uncharacterized protein</fullName>
    </submittedName>
</protein>
<dbReference type="EMBL" id="ACIM02000001">
    <property type="protein sequence ID" value="EEW96553.1"/>
    <property type="molecule type" value="Genomic_DNA"/>
</dbReference>
<proteinExistence type="predicted"/>
<dbReference type="Proteomes" id="UP000004736">
    <property type="component" value="Unassembled WGS sequence"/>
</dbReference>
<evidence type="ECO:0000313" key="1">
    <source>
        <dbReference type="EMBL" id="EEW96553.1"/>
    </source>
</evidence>
<gene>
    <name evidence="1" type="ORF">GCWU000321_00498</name>
</gene>
<keyword evidence="2" id="KW-1185">Reference proteome</keyword>
<reference evidence="1" key="1">
    <citation type="submission" date="2009-09" db="EMBL/GenBank/DDBJ databases">
        <authorList>
            <person name="Weinstock G."/>
            <person name="Sodergren E."/>
            <person name="Clifton S."/>
            <person name="Fulton L."/>
            <person name="Fulton B."/>
            <person name="Courtney L."/>
            <person name="Fronick C."/>
            <person name="Harrison M."/>
            <person name="Strong C."/>
            <person name="Farmer C."/>
            <person name="Delahaunty K."/>
            <person name="Markovic C."/>
            <person name="Hall O."/>
            <person name="Minx P."/>
            <person name="Tomlinson C."/>
            <person name="Mitreva M."/>
            <person name="Nelson J."/>
            <person name="Hou S."/>
            <person name="Wollam A."/>
            <person name="Pepin K.H."/>
            <person name="Johnson M."/>
            <person name="Bhonagiri V."/>
            <person name="Nash W.E."/>
            <person name="Warren W."/>
            <person name="Chinwalla A."/>
            <person name="Mardis E.R."/>
            <person name="Wilson R.K."/>
        </authorList>
    </citation>
    <scope>NUCLEOTIDE SEQUENCE [LARGE SCALE GENOMIC DNA]</scope>
    <source>
        <strain evidence="1">DSM 15470</strain>
    </source>
</reference>
<evidence type="ECO:0000313" key="2">
    <source>
        <dbReference type="Proteomes" id="UP000004736"/>
    </source>
</evidence>
<accession>C9LLW7</accession>
<organism evidence="1 2">
    <name type="scientific">Dialister invisus DSM 15470</name>
    <dbReference type="NCBI Taxonomy" id="592028"/>
    <lineage>
        <taxon>Bacteria</taxon>
        <taxon>Bacillati</taxon>
        <taxon>Bacillota</taxon>
        <taxon>Negativicutes</taxon>
        <taxon>Veillonellales</taxon>
        <taxon>Veillonellaceae</taxon>
        <taxon>Dialister</taxon>
    </lineage>
</organism>
<dbReference type="HOGENOM" id="CLU_2436062_0_0_9"/>
<dbReference type="AlphaFoldDB" id="C9LLW7"/>